<dbReference type="OrthoDB" id="4483229at2759"/>
<protein>
    <recommendedName>
        <fullName evidence="1">DUF6924 domain-containing protein</fullName>
    </recommendedName>
</protein>
<evidence type="ECO:0000313" key="2">
    <source>
        <dbReference type="EMBL" id="CAD0089577.1"/>
    </source>
</evidence>
<comment type="caution">
    <text evidence="2">The sequence shown here is derived from an EMBL/GenBank/DDBJ whole genome shotgun (WGS) entry which is preliminary data.</text>
</comment>
<name>A0A9N8PB49_9PEZI</name>
<organism evidence="2 3">
    <name type="scientific">Aureobasidium mustum</name>
    <dbReference type="NCBI Taxonomy" id="2773714"/>
    <lineage>
        <taxon>Eukaryota</taxon>
        <taxon>Fungi</taxon>
        <taxon>Dikarya</taxon>
        <taxon>Ascomycota</taxon>
        <taxon>Pezizomycotina</taxon>
        <taxon>Dothideomycetes</taxon>
        <taxon>Dothideomycetidae</taxon>
        <taxon>Dothideales</taxon>
        <taxon>Saccotheciaceae</taxon>
        <taxon>Aureobasidium</taxon>
    </lineage>
</organism>
<sequence>MEEKENLNLDLMIVVIDNLEKTYAEISELPMAASHSPAPFKGKNAEECFEMLKKMKADTGSEINVENFAVFDERSVEDDTVLIVQASEKTGEIETVRGALRETDLALVNLWVGNMDIEEFALDGTTC</sequence>
<evidence type="ECO:0000313" key="3">
    <source>
        <dbReference type="Proteomes" id="UP000714618"/>
    </source>
</evidence>
<gene>
    <name evidence="2" type="ORF">AWRI4233_LOCUS2404</name>
</gene>
<dbReference type="AlphaFoldDB" id="A0A9N8PB49"/>
<dbReference type="EMBL" id="CAIJEO010000003">
    <property type="protein sequence ID" value="CAD0089577.1"/>
    <property type="molecule type" value="Genomic_DNA"/>
</dbReference>
<proteinExistence type="predicted"/>
<dbReference type="Proteomes" id="UP000714618">
    <property type="component" value="Unassembled WGS sequence"/>
</dbReference>
<keyword evidence="3" id="KW-1185">Reference proteome</keyword>
<reference evidence="2" key="1">
    <citation type="submission" date="2020-06" db="EMBL/GenBank/DDBJ databases">
        <authorList>
            <person name="Onetto C."/>
        </authorList>
    </citation>
    <scope>NUCLEOTIDE SEQUENCE</scope>
</reference>
<accession>A0A9N8PB49</accession>
<evidence type="ECO:0000259" key="1">
    <source>
        <dbReference type="Pfam" id="PF21962"/>
    </source>
</evidence>
<feature type="domain" description="DUF6924" evidence="1">
    <location>
        <begin position="61"/>
        <end position="121"/>
    </location>
</feature>
<dbReference type="Pfam" id="PF21962">
    <property type="entry name" value="DUF6924"/>
    <property type="match status" value="1"/>
</dbReference>
<dbReference type="InterPro" id="IPR053832">
    <property type="entry name" value="DUF6924"/>
</dbReference>